<name>A0A7X6HAK6_9MICC</name>
<dbReference type="GO" id="GO:0003700">
    <property type="term" value="F:DNA-binding transcription factor activity"/>
    <property type="evidence" value="ECO:0007669"/>
    <property type="project" value="InterPro"/>
</dbReference>
<dbReference type="PRINTS" id="PR00035">
    <property type="entry name" value="HTHGNTR"/>
</dbReference>
<keyword evidence="2" id="KW-0238">DNA-binding</keyword>
<evidence type="ECO:0000313" key="5">
    <source>
        <dbReference type="EMBL" id="NKX53085.1"/>
    </source>
</evidence>
<dbReference type="InterPro" id="IPR036388">
    <property type="entry name" value="WH-like_DNA-bd_sf"/>
</dbReference>
<dbReference type="Proteomes" id="UP000544090">
    <property type="component" value="Unassembled WGS sequence"/>
</dbReference>
<keyword evidence="1" id="KW-0805">Transcription regulation</keyword>
<dbReference type="PANTHER" id="PTHR43537:SF24">
    <property type="entry name" value="GLUCONATE OPERON TRANSCRIPTIONAL REPRESSOR"/>
    <property type="match status" value="1"/>
</dbReference>
<sequence>MEQLQFEARHLVPRAARHGNAFEETIERLLTSIKLGIFAVGQKLPPERELAEMLGVSRATLRDALAELQKANYIEVKRGRYGGTVVASNAPAAQGPNTKPDPAELEDVLTFRQVVEPAAAALAAEASLSPAARNHLLTALAEVSAAPAEHFRPKDARFHIAIAELTGSPSLVAAVADVRARVSNLLDLIPLLPPNLEHSNEQHKEIADAILRGDSEAARRAASHHIEGTANLLRGFLA</sequence>
<dbReference type="SMART" id="SM00345">
    <property type="entry name" value="HTH_GNTR"/>
    <property type="match status" value="1"/>
</dbReference>
<dbReference type="Pfam" id="PF00392">
    <property type="entry name" value="GntR"/>
    <property type="match status" value="1"/>
</dbReference>
<dbReference type="Pfam" id="PF07729">
    <property type="entry name" value="FCD"/>
    <property type="match status" value="1"/>
</dbReference>
<dbReference type="InterPro" id="IPR011711">
    <property type="entry name" value="GntR_C"/>
</dbReference>
<keyword evidence="3" id="KW-0804">Transcription</keyword>
<accession>A0A7X6HAK6</accession>
<organism evidence="5 6">
    <name type="scientific">Arthrobacter mobilis</name>
    <dbReference type="NCBI Taxonomy" id="2724944"/>
    <lineage>
        <taxon>Bacteria</taxon>
        <taxon>Bacillati</taxon>
        <taxon>Actinomycetota</taxon>
        <taxon>Actinomycetes</taxon>
        <taxon>Micrococcales</taxon>
        <taxon>Micrococcaceae</taxon>
        <taxon>Arthrobacter</taxon>
    </lineage>
</organism>
<dbReference type="SUPFAM" id="SSF48008">
    <property type="entry name" value="GntR ligand-binding domain-like"/>
    <property type="match status" value="1"/>
</dbReference>
<evidence type="ECO:0000256" key="3">
    <source>
        <dbReference type="ARBA" id="ARBA00023163"/>
    </source>
</evidence>
<dbReference type="InterPro" id="IPR000524">
    <property type="entry name" value="Tscrpt_reg_HTH_GntR"/>
</dbReference>
<dbReference type="PANTHER" id="PTHR43537">
    <property type="entry name" value="TRANSCRIPTIONAL REGULATOR, GNTR FAMILY"/>
    <property type="match status" value="1"/>
</dbReference>
<proteinExistence type="predicted"/>
<dbReference type="SMART" id="SM00895">
    <property type="entry name" value="FCD"/>
    <property type="match status" value="1"/>
</dbReference>
<feature type="domain" description="HTH gntR-type" evidence="4">
    <location>
        <begin position="19"/>
        <end position="89"/>
    </location>
</feature>
<evidence type="ECO:0000256" key="2">
    <source>
        <dbReference type="ARBA" id="ARBA00023125"/>
    </source>
</evidence>
<dbReference type="GO" id="GO:0003677">
    <property type="term" value="F:DNA binding"/>
    <property type="evidence" value="ECO:0007669"/>
    <property type="project" value="UniProtKB-KW"/>
</dbReference>
<dbReference type="CDD" id="cd07377">
    <property type="entry name" value="WHTH_GntR"/>
    <property type="match status" value="1"/>
</dbReference>
<dbReference type="Gene3D" id="1.10.10.10">
    <property type="entry name" value="Winged helix-like DNA-binding domain superfamily/Winged helix DNA-binding domain"/>
    <property type="match status" value="1"/>
</dbReference>
<evidence type="ECO:0000313" key="6">
    <source>
        <dbReference type="Proteomes" id="UP000544090"/>
    </source>
</evidence>
<dbReference type="PROSITE" id="PS50949">
    <property type="entry name" value="HTH_GNTR"/>
    <property type="match status" value="1"/>
</dbReference>
<keyword evidence="6" id="KW-1185">Reference proteome</keyword>
<protein>
    <submittedName>
        <fullName evidence="5">FadR family transcriptional regulator</fullName>
    </submittedName>
</protein>
<dbReference type="EMBL" id="JAAZSQ010000001">
    <property type="protein sequence ID" value="NKX53085.1"/>
    <property type="molecule type" value="Genomic_DNA"/>
</dbReference>
<dbReference type="SUPFAM" id="SSF46785">
    <property type="entry name" value="Winged helix' DNA-binding domain"/>
    <property type="match status" value="1"/>
</dbReference>
<comment type="caution">
    <text evidence="5">The sequence shown here is derived from an EMBL/GenBank/DDBJ whole genome shotgun (WGS) entry which is preliminary data.</text>
</comment>
<gene>
    <name evidence="5" type="ORF">HGG74_00755</name>
</gene>
<dbReference type="InterPro" id="IPR036390">
    <property type="entry name" value="WH_DNA-bd_sf"/>
</dbReference>
<evidence type="ECO:0000256" key="1">
    <source>
        <dbReference type="ARBA" id="ARBA00023015"/>
    </source>
</evidence>
<reference evidence="5 6" key="1">
    <citation type="submission" date="2020-04" db="EMBL/GenBank/DDBJ databases">
        <title>Arthrobacter sp. nov.</title>
        <authorList>
            <person name="Liu S."/>
        </authorList>
    </citation>
    <scope>NUCLEOTIDE SEQUENCE [LARGE SCALE GENOMIC DNA]</scope>
    <source>
        <strain evidence="5 6">E918</strain>
    </source>
</reference>
<dbReference type="RefSeq" id="WP_168484436.1">
    <property type="nucleotide sequence ID" value="NZ_JAAZSQ010000001.1"/>
</dbReference>
<dbReference type="InterPro" id="IPR008920">
    <property type="entry name" value="TF_FadR/GntR_C"/>
</dbReference>
<evidence type="ECO:0000259" key="4">
    <source>
        <dbReference type="PROSITE" id="PS50949"/>
    </source>
</evidence>
<dbReference type="Gene3D" id="1.20.120.530">
    <property type="entry name" value="GntR ligand-binding domain-like"/>
    <property type="match status" value="1"/>
</dbReference>
<dbReference type="AlphaFoldDB" id="A0A7X6HAK6"/>